<organism evidence="1 2">
    <name type="scientific">Prauserella marina</name>
    <dbReference type="NCBI Taxonomy" id="530584"/>
    <lineage>
        <taxon>Bacteria</taxon>
        <taxon>Bacillati</taxon>
        <taxon>Actinomycetota</taxon>
        <taxon>Actinomycetes</taxon>
        <taxon>Pseudonocardiales</taxon>
        <taxon>Pseudonocardiaceae</taxon>
        <taxon>Prauserella</taxon>
    </lineage>
</organism>
<gene>
    <name evidence="1" type="ORF">SAMN05421630_10553</name>
</gene>
<evidence type="ECO:0000313" key="2">
    <source>
        <dbReference type="Proteomes" id="UP000199494"/>
    </source>
</evidence>
<protein>
    <submittedName>
        <fullName evidence="1">Uncharacterized protein</fullName>
    </submittedName>
</protein>
<dbReference type="Proteomes" id="UP000199494">
    <property type="component" value="Unassembled WGS sequence"/>
</dbReference>
<evidence type="ECO:0000313" key="1">
    <source>
        <dbReference type="EMBL" id="SDC98689.1"/>
    </source>
</evidence>
<sequence length="66" mass="6887">MTEPGDASLLQGWLPWVIRIAAVSTLLVVIAHLGDPNAELDRINAELGAPSGTADVRARHADSVTG</sequence>
<proteinExistence type="predicted"/>
<accession>A0A1G6R222</accession>
<dbReference type="RefSeq" id="WP_143021373.1">
    <property type="nucleotide sequence ID" value="NZ_CP016353.1"/>
</dbReference>
<name>A0A1G6R222_9PSEU</name>
<keyword evidence="2" id="KW-1185">Reference proteome</keyword>
<dbReference type="AlphaFoldDB" id="A0A1G6R222"/>
<reference evidence="1 2" key="1">
    <citation type="submission" date="2016-10" db="EMBL/GenBank/DDBJ databases">
        <authorList>
            <person name="de Groot N.N."/>
        </authorList>
    </citation>
    <scope>NUCLEOTIDE SEQUENCE [LARGE SCALE GENOMIC DNA]</scope>
    <source>
        <strain evidence="1 2">CGMCC 4.5506</strain>
    </source>
</reference>
<dbReference type="EMBL" id="FMZE01000005">
    <property type="protein sequence ID" value="SDC98689.1"/>
    <property type="molecule type" value="Genomic_DNA"/>
</dbReference>